<gene>
    <name evidence="2" type="primary">LOC107490854</name>
</gene>
<accession>A0A6P4DN63</accession>
<sequence>MRNFWFRVKEEWRSLGEENILDKLKALTVSLTRWHREKFGDIDRRITQFEDEIKKADDIVSTGVADGTIEVRRKALVSFCRKWYIRKELHWKQMSRSRHAKEMDKNTRYFHNLASARRRSNRIDALRVNGRMVRNQARIKVAIRDFYKELYHQETSPVIGFQEGLVRQINEAEATELEVMPTPDEVKAAVWDCESTKAPGSA</sequence>
<evidence type="ECO:0000313" key="2">
    <source>
        <dbReference type="RefSeq" id="XP_015967155.1"/>
    </source>
</evidence>
<reference evidence="1" key="1">
    <citation type="journal article" date="2016" name="Nat. Genet.">
        <title>The genome sequences of Arachis duranensis and Arachis ipaensis, the diploid ancestors of cultivated peanut.</title>
        <authorList>
            <person name="Bertioli D.J."/>
            <person name="Cannon S.B."/>
            <person name="Froenicke L."/>
            <person name="Huang G."/>
            <person name="Farmer A.D."/>
            <person name="Cannon E.K."/>
            <person name="Liu X."/>
            <person name="Gao D."/>
            <person name="Clevenger J."/>
            <person name="Dash S."/>
            <person name="Ren L."/>
            <person name="Moretzsohn M.C."/>
            <person name="Shirasawa K."/>
            <person name="Huang W."/>
            <person name="Vidigal B."/>
            <person name="Abernathy B."/>
            <person name="Chu Y."/>
            <person name="Niederhuth C.E."/>
            <person name="Umale P."/>
            <person name="Araujo A.C."/>
            <person name="Kozik A."/>
            <person name="Kim K.D."/>
            <person name="Burow M.D."/>
            <person name="Varshney R.K."/>
            <person name="Wang X."/>
            <person name="Zhang X."/>
            <person name="Barkley N."/>
            <person name="Guimaraes P.M."/>
            <person name="Isobe S."/>
            <person name="Guo B."/>
            <person name="Liao B."/>
            <person name="Stalker H.T."/>
            <person name="Schmitz R.J."/>
            <person name="Scheffler B.E."/>
            <person name="Leal-Bertioli S.C."/>
            <person name="Xun X."/>
            <person name="Jackson S.A."/>
            <person name="Michelmore R."/>
            <person name="Ozias-Akins P."/>
        </authorList>
    </citation>
    <scope>NUCLEOTIDE SEQUENCE [LARGE SCALE GENOMIC DNA]</scope>
    <source>
        <strain evidence="1">cv. V14167</strain>
    </source>
</reference>
<organism evidence="1 2">
    <name type="scientific">Arachis duranensis</name>
    <name type="common">Wild peanut</name>
    <dbReference type="NCBI Taxonomy" id="130453"/>
    <lineage>
        <taxon>Eukaryota</taxon>
        <taxon>Viridiplantae</taxon>
        <taxon>Streptophyta</taxon>
        <taxon>Embryophyta</taxon>
        <taxon>Tracheophyta</taxon>
        <taxon>Spermatophyta</taxon>
        <taxon>Magnoliopsida</taxon>
        <taxon>eudicotyledons</taxon>
        <taxon>Gunneridae</taxon>
        <taxon>Pentapetalae</taxon>
        <taxon>rosids</taxon>
        <taxon>fabids</taxon>
        <taxon>Fabales</taxon>
        <taxon>Fabaceae</taxon>
        <taxon>Papilionoideae</taxon>
        <taxon>50 kb inversion clade</taxon>
        <taxon>dalbergioids sensu lato</taxon>
        <taxon>Dalbergieae</taxon>
        <taxon>Pterocarpus clade</taxon>
        <taxon>Arachis</taxon>
    </lineage>
</organism>
<proteinExistence type="predicted"/>
<dbReference type="KEGG" id="adu:107490854"/>
<reference evidence="2" key="2">
    <citation type="submission" date="2025-08" db="UniProtKB">
        <authorList>
            <consortium name="RefSeq"/>
        </authorList>
    </citation>
    <scope>IDENTIFICATION</scope>
    <source>
        <tissue evidence="2">Whole plant</tissue>
    </source>
</reference>
<name>A0A6P4DN63_ARADU</name>
<dbReference type="AlphaFoldDB" id="A0A6P4DN63"/>
<keyword evidence="1" id="KW-1185">Reference proteome</keyword>
<evidence type="ECO:0000313" key="1">
    <source>
        <dbReference type="Proteomes" id="UP000515211"/>
    </source>
</evidence>
<dbReference type="GeneID" id="107490854"/>
<protein>
    <submittedName>
        <fullName evidence="2">Uncharacterized protein LOC107490854</fullName>
    </submittedName>
</protein>
<dbReference type="RefSeq" id="XP_015967155.1">
    <property type="nucleotide sequence ID" value="XM_016111669.1"/>
</dbReference>
<dbReference type="Proteomes" id="UP000515211">
    <property type="component" value="Chromosome 5"/>
</dbReference>